<dbReference type="AlphaFoldDB" id="A0A0F9C1P2"/>
<feature type="non-terminal residue" evidence="1">
    <location>
        <position position="1"/>
    </location>
</feature>
<sequence length="45" mass="5196">GILQVDEDVAWENEERGELRPIFRDGSPCNVQTLAEIRERIEAQL</sequence>
<protein>
    <submittedName>
        <fullName evidence="1">Uncharacterized protein</fullName>
    </submittedName>
</protein>
<name>A0A0F9C1P2_9ZZZZ</name>
<organism evidence="1">
    <name type="scientific">marine sediment metagenome</name>
    <dbReference type="NCBI Taxonomy" id="412755"/>
    <lineage>
        <taxon>unclassified sequences</taxon>
        <taxon>metagenomes</taxon>
        <taxon>ecological metagenomes</taxon>
    </lineage>
</organism>
<reference evidence="1" key="1">
    <citation type="journal article" date="2015" name="Nature">
        <title>Complex archaea that bridge the gap between prokaryotes and eukaryotes.</title>
        <authorList>
            <person name="Spang A."/>
            <person name="Saw J.H."/>
            <person name="Jorgensen S.L."/>
            <person name="Zaremba-Niedzwiedzka K."/>
            <person name="Martijn J."/>
            <person name="Lind A.E."/>
            <person name="van Eijk R."/>
            <person name="Schleper C."/>
            <person name="Guy L."/>
            <person name="Ettema T.J."/>
        </authorList>
    </citation>
    <scope>NUCLEOTIDE SEQUENCE</scope>
</reference>
<evidence type="ECO:0000313" key="1">
    <source>
        <dbReference type="EMBL" id="KKK90581.1"/>
    </source>
</evidence>
<proteinExistence type="predicted"/>
<accession>A0A0F9C1P2</accession>
<dbReference type="EMBL" id="LAZR01049037">
    <property type="protein sequence ID" value="KKK90581.1"/>
    <property type="molecule type" value="Genomic_DNA"/>
</dbReference>
<comment type="caution">
    <text evidence="1">The sequence shown here is derived from an EMBL/GenBank/DDBJ whole genome shotgun (WGS) entry which is preliminary data.</text>
</comment>
<gene>
    <name evidence="1" type="ORF">LCGC14_2721600</name>
</gene>